<proteinExistence type="predicted"/>
<dbReference type="EMBL" id="CP016174">
    <property type="protein sequence ID" value="ANN21710.1"/>
    <property type="molecule type" value="Genomic_DNA"/>
</dbReference>
<feature type="domain" description="VOC" evidence="1">
    <location>
        <begin position="1"/>
        <end position="109"/>
    </location>
</feature>
<dbReference type="InterPro" id="IPR004360">
    <property type="entry name" value="Glyas_Fos-R_dOase_dom"/>
</dbReference>
<name>A0A193CBM5_AMYOR</name>
<organism evidence="2 3">
    <name type="scientific">Amycolatopsis orientalis</name>
    <name type="common">Nocardia orientalis</name>
    <dbReference type="NCBI Taxonomy" id="31958"/>
    <lineage>
        <taxon>Bacteria</taxon>
        <taxon>Bacillati</taxon>
        <taxon>Actinomycetota</taxon>
        <taxon>Actinomycetes</taxon>
        <taxon>Pseudonocardiales</taxon>
        <taxon>Pseudonocardiaceae</taxon>
        <taxon>Amycolatopsis</taxon>
    </lineage>
</organism>
<gene>
    <name evidence="2" type="ORF">SD37_11240</name>
</gene>
<dbReference type="AlphaFoldDB" id="A0A193CBM5"/>
<evidence type="ECO:0000259" key="1">
    <source>
        <dbReference type="PROSITE" id="PS51819"/>
    </source>
</evidence>
<keyword evidence="3" id="KW-1185">Reference proteome</keyword>
<dbReference type="SUPFAM" id="SSF54593">
    <property type="entry name" value="Glyoxalase/Bleomycin resistance protein/Dihydroxybiphenyl dioxygenase"/>
    <property type="match status" value="1"/>
</dbReference>
<dbReference type="CDD" id="cd06587">
    <property type="entry name" value="VOC"/>
    <property type="match status" value="1"/>
</dbReference>
<dbReference type="STRING" id="31958.SD37_11240"/>
<dbReference type="KEGG" id="aori:SD37_11240"/>
<dbReference type="eggNOG" id="COG0346">
    <property type="taxonomic scope" value="Bacteria"/>
</dbReference>
<sequence length="115" mass="12767">MRVMPIRYSSDVAAMTRFYQVLGLRVGSASRPGGWIEMPAEGGMLAIHRSSGQDAGRCELAFEVGEPLEDVAERLRAAGFEPEPPVDEGFGFSMRVQDPDGVWVQLNLYDRELYT</sequence>
<dbReference type="Proteomes" id="UP000093695">
    <property type="component" value="Chromosome"/>
</dbReference>
<evidence type="ECO:0000313" key="3">
    <source>
        <dbReference type="Proteomes" id="UP000093695"/>
    </source>
</evidence>
<dbReference type="PROSITE" id="PS51819">
    <property type="entry name" value="VOC"/>
    <property type="match status" value="1"/>
</dbReference>
<reference evidence="2 3" key="1">
    <citation type="journal article" date="2015" name="Genome Announc.">
        <title>Draft Genome Sequence of Norvancomycin-Producing Strain Amycolatopsis orientalis CPCC200066.</title>
        <authorList>
            <person name="Lei X."/>
            <person name="Yuan F."/>
            <person name="Shi Y."/>
            <person name="Li X."/>
            <person name="Wang L."/>
            <person name="Hong B."/>
        </authorList>
    </citation>
    <scope>NUCLEOTIDE SEQUENCE [LARGE SCALE GENOMIC DNA]</scope>
    <source>
        <strain evidence="2 3">B-37</strain>
    </source>
</reference>
<protein>
    <recommendedName>
        <fullName evidence="1">VOC domain-containing protein</fullName>
    </recommendedName>
</protein>
<dbReference type="Pfam" id="PF00903">
    <property type="entry name" value="Glyoxalase"/>
    <property type="match status" value="1"/>
</dbReference>
<dbReference type="Gene3D" id="3.10.180.10">
    <property type="entry name" value="2,3-Dihydroxybiphenyl 1,2-Dioxygenase, domain 1"/>
    <property type="match status" value="1"/>
</dbReference>
<dbReference type="InterPro" id="IPR037523">
    <property type="entry name" value="VOC_core"/>
</dbReference>
<accession>A0A193CBM5</accession>
<evidence type="ECO:0000313" key="2">
    <source>
        <dbReference type="EMBL" id="ANN21710.1"/>
    </source>
</evidence>
<dbReference type="InterPro" id="IPR029068">
    <property type="entry name" value="Glyas_Bleomycin-R_OHBP_Dase"/>
</dbReference>